<protein>
    <submittedName>
        <fullName evidence="1">Amidohydrolase</fullName>
    </submittedName>
</protein>
<dbReference type="AlphaFoldDB" id="A0A3C1KL21"/>
<name>A0A3C1KL21_9GAMM</name>
<dbReference type="InterPro" id="IPR032466">
    <property type="entry name" value="Metal_Hydrolase"/>
</dbReference>
<dbReference type="GO" id="GO:0016787">
    <property type="term" value="F:hydrolase activity"/>
    <property type="evidence" value="ECO:0007669"/>
    <property type="project" value="UniProtKB-KW"/>
</dbReference>
<dbReference type="Gene3D" id="3.20.20.140">
    <property type="entry name" value="Metal-dependent hydrolases"/>
    <property type="match status" value="1"/>
</dbReference>
<dbReference type="Proteomes" id="UP000259273">
    <property type="component" value="Unassembled WGS sequence"/>
</dbReference>
<organism evidence="1 2">
    <name type="scientific">Haliea salexigens</name>
    <dbReference type="NCBI Taxonomy" id="287487"/>
    <lineage>
        <taxon>Bacteria</taxon>
        <taxon>Pseudomonadati</taxon>
        <taxon>Pseudomonadota</taxon>
        <taxon>Gammaproteobacteria</taxon>
        <taxon>Cellvibrionales</taxon>
        <taxon>Halieaceae</taxon>
        <taxon>Haliea</taxon>
    </lineage>
</organism>
<keyword evidence="1" id="KW-0378">Hydrolase</keyword>
<evidence type="ECO:0000313" key="2">
    <source>
        <dbReference type="Proteomes" id="UP000259273"/>
    </source>
</evidence>
<dbReference type="SUPFAM" id="SSF51556">
    <property type="entry name" value="Metallo-dependent hydrolases"/>
    <property type="match status" value="1"/>
</dbReference>
<comment type="caution">
    <text evidence="1">The sequence shown here is derived from an EMBL/GenBank/DDBJ whole genome shotgun (WGS) entry which is preliminary data.</text>
</comment>
<reference evidence="1 2" key="1">
    <citation type="journal article" date="2018" name="Nat. Biotechnol.">
        <title>A standardized bacterial taxonomy based on genome phylogeny substantially revises the tree of life.</title>
        <authorList>
            <person name="Parks D.H."/>
            <person name="Chuvochina M."/>
            <person name="Waite D.W."/>
            <person name="Rinke C."/>
            <person name="Skarshewski A."/>
            <person name="Chaumeil P.A."/>
            <person name="Hugenholtz P."/>
        </authorList>
    </citation>
    <scope>NUCLEOTIDE SEQUENCE [LARGE SCALE GENOMIC DNA]</scope>
    <source>
        <strain evidence="1">UBA9158</strain>
    </source>
</reference>
<feature type="non-terminal residue" evidence="1">
    <location>
        <position position="136"/>
    </location>
</feature>
<dbReference type="EMBL" id="DMND01000067">
    <property type="protein sequence ID" value="HAN26916.1"/>
    <property type="molecule type" value="Genomic_DNA"/>
</dbReference>
<gene>
    <name evidence="1" type="ORF">DCP75_04200</name>
</gene>
<sequence length="136" mass="15614">MPMPTDIGVIDLMLAVPGDDNSNFYEWIKPMLMDKQSHEMFKMPAQYMFKDIPQIDGQDDYVAYTVAQMDKHNIERAMIGVGPYAEQHKEALRRFPDRFFACYEANPNNGMDEVRTIVALKEEFDIKAVTASPAMI</sequence>
<accession>A0A3C1KL21</accession>
<evidence type="ECO:0000313" key="1">
    <source>
        <dbReference type="EMBL" id="HAN26916.1"/>
    </source>
</evidence>
<proteinExistence type="predicted"/>